<feature type="coiled-coil region" evidence="1">
    <location>
        <begin position="41"/>
        <end position="68"/>
    </location>
</feature>
<accession>A0A7S2V0Q4</accession>
<feature type="domain" description="EF-hand" evidence="3">
    <location>
        <begin position="1"/>
        <end position="31"/>
    </location>
</feature>
<keyword evidence="1" id="KW-0175">Coiled coil</keyword>
<name>A0A7S2V0Q4_9STRA</name>
<dbReference type="InterPro" id="IPR002048">
    <property type="entry name" value="EF_hand_dom"/>
</dbReference>
<proteinExistence type="predicted"/>
<sequence length="391" mass="45426">MREAFQRFDLNHDDRIDRREQVLMYKTIQLEMEEELKNLTANGMYEEARSLESRLMNLRQEFEDLHHQDFSRQHDDQTRMLRSAKQKFRENLKATHQKEKRDVEIFCRDKEEEMAHLHKVQLAQLEMELASTPMPKIKFSRRLLELQNSERNLSRQKQYEEAKAVRRMIDHLQPREEEEFRKKFEQQLQRRRDLLDKKQEEERKRLAEKLSEVSHRNQLLANRVQDTHHRRLEHLTRDMNHAHAMERLKKPEMSVHPSALLQQRASHQDTAAALRGSHLLTKVMAQAAATSPDKARAGAGAGGAGSPSRMSTVSSAERLSTAPSQTDRVARKVMAKDLSKSDLGGTRSTRSPTPTLPQLPAHKTLQGVYVTGLCDLHSFSDDPPDGTIIMR</sequence>
<feature type="compositionally biased region" description="Basic and acidic residues" evidence="2">
    <location>
        <begin position="328"/>
        <end position="340"/>
    </location>
</feature>
<feature type="region of interest" description="Disordered" evidence="2">
    <location>
        <begin position="290"/>
        <end position="360"/>
    </location>
</feature>
<gene>
    <name evidence="4" type="ORF">FJAP1339_LOCUS7520</name>
</gene>
<dbReference type="PROSITE" id="PS50222">
    <property type="entry name" value="EF_HAND_2"/>
    <property type="match status" value="1"/>
</dbReference>
<dbReference type="PANTHER" id="PTHR47026:SF2">
    <property type="entry name" value="FLAGELLAR ASSOCIATED PROTEIN"/>
    <property type="match status" value="1"/>
</dbReference>
<dbReference type="AlphaFoldDB" id="A0A7S2V0Q4"/>
<reference evidence="4" key="1">
    <citation type="submission" date="2021-01" db="EMBL/GenBank/DDBJ databases">
        <authorList>
            <person name="Corre E."/>
            <person name="Pelletier E."/>
            <person name="Niang G."/>
            <person name="Scheremetjew M."/>
            <person name="Finn R."/>
            <person name="Kale V."/>
            <person name="Holt S."/>
            <person name="Cochrane G."/>
            <person name="Meng A."/>
            <person name="Brown T."/>
            <person name="Cohen L."/>
        </authorList>
    </citation>
    <scope>NUCLEOTIDE SEQUENCE</scope>
    <source>
        <strain evidence="4">CCMP1661</strain>
    </source>
</reference>
<feature type="compositionally biased region" description="Polar residues" evidence="2">
    <location>
        <begin position="308"/>
        <end position="327"/>
    </location>
</feature>
<dbReference type="EMBL" id="HBHR01015113">
    <property type="protein sequence ID" value="CAD9866408.1"/>
    <property type="molecule type" value="Transcribed_RNA"/>
</dbReference>
<dbReference type="GO" id="GO:0005509">
    <property type="term" value="F:calcium ion binding"/>
    <property type="evidence" value="ECO:0007669"/>
    <property type="project" value="InterPro"/>
</dbReference>
<evidence type="ECO:0000256" key="1">
    <source>
        <dbReference type="SAM" id="Coils"/>
    </source>
</evidence>
<protein>
    <recommendedName>
        <fullName evidence="3">EF-hand domain-containing protein</fullName>
    </recommendedName>
</protein>
<evidence type="ECO:0000259" key="3">
    <source>
        <dbReference type="PROSITE" id="PS50222"/>
    </source>
</evidence>
<evidence type="ECO:0000256" key="2">
    <source>
        <dbReference type="SAM" id="MobiDB-lite"/>
    </source>
</evidence>
<evidence type="ECO:0000313" key="4">
    <source>
        <dbReference type="EMBL" id="CAD9866408.1"/>
    </source>
</evidence>
<organism evidence="4">
    <name type="scientific">Fibrocapsa japonica</name>
    <dbReference type="NCBI Taxonomy" id="94617"/>
    <lineage>
        <taxon>Eukaryota</taxon>
        <taxon>Sar</taxon>
        <taxon>Stramenopiles</taxon>
        <taxon>Ochrophyta</taxon>
        <taxon>Raphidophyceae</taxon>
        <taxon>Chattonellales</taxon>
        <taxon>Chattonellaceae</taxon>
        <taxon>Fibrocapsa</taxon>
    </lineage>
</organism>
<feature type="compositionally biased region" description="Low complexity" evidence="2">
    <location>
        <begin position="346"/>
        <end position="360"/>
    </location>
</feature>
<dbReference type="PANTHER" id="PTHR47026">
    <property type="entry name" value="PIGMENTOSA GTPASE REGULATOR-LIKE PROTEIN, PUTATIVE-RELATED"/>
    <property type="match status" value="1"/>
</dbReference>